<evidence type="ECO:0000256" key="3">
    <source>
        <dbReference type="ARBA" id="ARBA00023306"/>
    </source>
</evidence>
<keyword evidence="3" id="KW-0131">Cell cycle</keyword>
<dbReference type="PANTHER" id="PTHR22940:SF4">
    <property type="entry name" value="PROTEIN TIMELESS HOMOLOG"/>
    <property type="match status" value="1"/>
</dbReference>
<sequence>MASTSAKKYLNIVGEGRRVQSVQSAPPSNHVSQAPEKKTTTRKVTPNMKHTKTSLDRRMMVDKEVVDELLLVCGVIGTESTNDAGKQSFVPVTDCLNWLQDMQRALRRDEDLYRPISLLIGRWKVVEKKLLPLVMTCRYDTAVVLTVVKILVILTKPLAENSKRAGQLVINGSSKKDIADQQLVLLKQQQIRDNALEQAQQLMEYKRLFTFHPSHNETSGGKSKEKKEGTGLLSIFVSLLAEPLSKSGASRTDADHLTIELVLHLIRNLLSAEPLMNTSPTTSQEAALLHQNMISLFERELVLDILLVVGQEMELRENSQYNLLMMEILHHILKAQDPMAVAKGTSGRRSKDATKAAPKSSSSIHLLSSKLKEEQAQRRNLVTSRHGHFGGTWMQKHGGTRQFISSAAAVHGSSGESQLKHLVQAKRKNRLTEPFIGSGKSLVTHTRLAAIDNGPATKRANETLNKFCHKFMADCYGPFMKSLKNEFRRDSVRLEESDKVIFFRLIWFFSQWWRASSSSRSKAAHGDKTREAVGRLIITMDVFTFNLVLNATESFYNHKKYARLAQAVALYSEMIHLLHDMYTSKDKTEHEMAMGLIDRLFYGQEALDQIPKLISRWSPGTFTREYLCDLVEVIHMCLKLLEANTRMGIEHVQSKGGSSTRDVSQKIAKMLTIAAEFDIRNYLVRKIVSNQMITMYGHLLSQYKINSTVVNHRIISMFLRLMRVEISSPDMEDADSPLNPLGTKRTTLEPMLYHLQLIVTMEQILNDTSIRGDEDFDLLIQFCTSLMYKFWAAADSNPMVYVESMFRHVTPHRFCELVTNLYVNEDLRMLSERAVLLEEHYELQEEYEERGETKVNGAGRDNEEEEGELEFTGDVVAGDKETNNDDFETEEITNKSVGDSDTKQAQTEEGRHKRKRKDNDSATKLRTEYEMRDVISSKIARRRTSSMTADSSDDDIYFGRSNSISRESNSATSRNRHSIEEDSDEGD</sequence>
<protein>
    <submittedName>
        <fullName evidence="6">Timeless domain containing protein</fullName>
    </submittedName>
</protein>
<dbReference type="Pfam" id="PF04821">
    <property type="entry name" value="TIMELESS"/>
    <property type="match status" value="1"/>
</dbReference>
<dbReference type="PANTHER" id="PTHR22940">
    <property type="entry name" value="TIMEOUT/TIMELESS-2"/>
    <property type="match status" value="1"/>
</dbReference>
<dbReference type="GO" id="GO:0003677">
    <property type="term" value="F:DNA binding"/>
    <property type="evidence" value="ECO:0007669"/>
    <property type="project" value="TreeGrafter"/>
</dbReference>
<reference evidence="6" key="1">
    <citation type="journal article" date="2021" name="Sci. Rep.">
        <title>Diploid genomic architecture of Nitzschia inconspicua, an elite biomass production diatom.</title>
        <authorList>
            <person name="Oliver A."/>
            <person name="Podell S."/>
            <person name="Pinowska A."/>
            <person name="Traller J.C."/>
            <person name="Smith S.R."/>
            <person name="McClure R."/>
            <person name="Beliaev A."/>
            <person name="Bohutskyi P."/>
            <person name="Hill E.A."/>
            <person name="Rabines A."/>
            <person name="Zheng H."/>
            <person name="Allen L.Z."/>
            <person name="Kuo A."/>
            <person name="Grigoriev I.V."/>
            <person name="Allen A.E."/>
            <person name="Hazlebeck D."/>
            <person name="Allen E.E."/>
        </authorList>
    </citation>
    <scope>NUCLEOTIDE SEQUENCE</scope>
    <source>
        <strain evidence="6">Hildebrandi</strain>
    </source>
</reference>
<feature type="region of interest" description="Disordered" evidence="4">
    <location>
        <begin position="845"/>
        <end position="987"/>
    </location>
</feature>
<feature type="compositionally biased region" description="Acidic residues" evidence="4">
    <location>
        <begin position="862"/>
        <end position="871"/>
    </location>
</feature>
<dbReference type="GO" id="GO:0031298">
    <property type="term" value="C:replication fork protection complex"/>
    <property type="evidence" value="ECO:0007669"/>
    <property type="project" value="TreeGrafter"/>
</dbReference>
<feature type="region of interest" description="Disordered" evidence="4">
    <location>
        <begin position="19"/>
        <end position="48"/>
    </location>
</feature>
<dbReference type="InterPro" id="IPR044998">
    <property type="entry name" value="Timeless"/>
</dbReference>
<reference evidence="6" key="2">
    <citation type="submission" date="2021-04" db="EMBL/GenBank/DDBJ databases">
        <authorList>
            <person name="Podell S."/>
        </authorList>
    </citation>
    <scope>NUCLEOTIDE SEQUENCE</scope>
    <source>
        <strain evidence="6">Hildebrandi</strain>
    </source>
</reference>
<evidence type="ECO:0000256" key="2">
    <source>
        <dbReference type="ARBA" id="ARBA00023242"/>
    </source>
</evidence>
<name>A0A9K3PJ83_9STRA</name>
<evidence type="ECO:0000256" key="4">
    <source>
        <dbReference type="SAM" id="MobiDB-lite"/>
    </source>
</evidence>
<keyword evidence="7" id="KW-1185">Reference proteome</keyword>
<dbReference type="GO" id="GO:0006281">
    <property type="term" value="P:DNA repair"/>
    <property type="evidence" value="ECO:0007669"/>
    <property type="project" value="TreeGrafter"/>
</dbReference>
<evidence type="ECO:0000259" key="5">
    <source>
        <dbReference type="Pfam" id="PF04821"/>
    </source>
</evidence>
<proteinExistence type="predicted"/>
<feature type="compositionally biased region" description="Basic and acidic residues" evidence="4">
    <location>
        <begin position="898"/>
        <end position="935"/>
    </location>
</feature>
<dbReference type="GO" id="GO:0000076">
    <property type="term" value="P:DNA replication checkpoint signaling"/>
    <property type="evidence" value="ECO:0007669"/>
    <property type="project" value="TreeGrafter"/>
</dbReference>
<comment type="subcellular location">
    <subcellularLocation>
        <location evidence="1">Nucleus</location>
    </subcellularLocation>
</comment>
<keyword evidence="2" id="KW-0539">Nucleus</keyword>
<feature type="compositionally biased region" description="Polar residues" evidence="4">
    <location>
        <begin position="20"/>
        <end position="32"/>
    </location>
</feature>
<dbReference type="AlphaFoldDB" id="A0A9K3PJ83"/>
<organism evidence="6 7">
    <name type="scientific">Nitzschia inconspicua</name>
    <dbReference type="NCBI Taxonomy" id="303405"/>
    <lineage>
        <taxon>Eukaryota</taxon>
        <taxon>Sar</taxon>
        <taxon>Stramenopiles</taxon>
        <taxon>Ochrophyta</taxon>
        <taxon>Bacillariophyta</taxon>
        <taxon>Bacillariophyceae</taxon>
        <taxon>Bacillariophycidae</taxon>
        <taxon>Bacillariales</taxon>
        <taxon>Bacillariaceae</taxon>
        <taxon>Nitzschia</taxon>
    </lineage>
</organism>
<dbReference type="OrthoDB" id="310853at2759"/>
<dbReference type="GO" id="GO:0043111">
    <property type="term" value="P:replication fork arrest"/>
    <property type="evidence" value="ECO:0007669"/>
    <property type="project" value="TreeGrafter"/>
</dbReference>
<feature type="region of interest" description="Disordered" evidence="4">
    <location>
        <begin position="344"/>
        <end position="366"/>
    </location>
</feature>
<evidence type="ECO:0000256" key="1">
    <source>
        <dbReference type="ARBA" id="ARBA00004123"/>
    </source>
</evidence>
<feature type="compositionally biased region" description="Polar residues" evidence="4">
    <location>
        <begin position="960"/>
        <end position="973"/>
    </location>
</feature>
<comment type="caution">
    <text evidence="6">The sequence shown here is derived from an EMBL/GenBank/DDBJ whole genome shotgun (WGS) entry which is preliminary data.</text>
</comment>
<dbReference type="Proteomes" id="UP000693970">
    <property type="component" value="Unassembled WGS sequence"/>
</dbReference>
<dbReference type="InterPro" id="IPR006906">
    <property type="entry name" value="Timeless_N"/>
</dbReference>
<feature type="domain" description="Timeless N-terminal" evidence="5">
    <location>
        <begin position="91"/>
        <end position="392"/>
    </location>
</feature>
<dbReference type="EMBL" id="JAGRRH010000019">
    <property type="protein sequence ID" value="KAG7349318.1"/>
    <property type="molecule type" value="Genomic_DNA"/>
</dbReference>
<evidence type="ECO:0000313" key="7">
    <source>
        <dbReference type="Proteomes" id="UP000693970"/>
    </source>
</evidence>
<gene>
    <name evidence="6" type="ORF">IV203_011915</name>
</gene>
<evidence type="ECO:0000313" key="6">
    <source>
        <dbReference type="EMBL" id="KAG7349318.1"/>
    </source>
</evidence>
<accession>A0A9K3PJ83</accession>